<evidence type="ECO:0000259" key="6">
    <source>
        <dbReference type="Pfam" id="PF08540"/>
    </source>
</evidence>
<dbReference type="InterPro" id="IPR013528">
    <property type="entry name" value="HMG_CoA_synth_N"/>
</dbReference>
<dbReference type="AlphaFoldDB" id="A0A7X2XUH0"/>
<sequence>MQIGIDQLAFYTPQTYLDLTDLAHARDEDPDKYRIGIGQSEQAVIPVTQDAVTLAANAASQIIDQDNRQQIAMVLFGTESGIDNSKSAAVYLKRLLNLPDNLRTVELKQACYGATAGLQFAHDYVLLHPDKQVLVIGSDIARYGLNTPGEVTQGGGAVAMTITADPRLLILDDASAFHSEDIMDFWRPLYRREALVDGRYSENVYIDFFKAVWQDYQGQTGRSIADFTAFAFHLPFTKMGLKGLRAILPEATAAQQETLMQNFEASRSYNRRVGNLYTGSLYLSLRSLFDNATLHTGQRIGLFSYGSGAEGEFLSGTISPEFDSKSSQQWFEHFFASRKQLSVAEYEAVFNRQLPAHDVLLDTSDDDARFVLKGIQHDQRQYLDRSKKAVTDQ</sequence>
<protein>
    <submittedName>
        <fullName evidence="7">Hydroxymethylglutaryl-CoA synthase</fullName>
        <ecNumber evidence="7">2.3.3.10</ecNumber>
    </submittedName>
</protein>
<dbReference type="SUPFAM" id="SSF53901">
    <property type="entry name" value="Thiolase-like"/>
    <property type="match status" value="2"/>
</dbReference>
<accession>A0A7X2XUH0</accession>
<feature type="binding site" evidence="4">
    <location>
        <position position="275"/>
    </location>
    <ligand>
        <name>(3S)-3-hydroxy-3-methylglutaryl-CoA</name>
        <dbReference type="ChEBI" id="CHEBI:43074"/>
    </ligand>
</feature>
<dbReference type="EC" id="2.3.3.10" evidence="7"/>
<feature type="binding site" evidence="4">
    <location>
        <position position="143"/>
    </location>
    <ligand>
        <name>(3S)-3-hydroxy-3-methylglutaryl-CoA</name>
        <dbReference type="ChEBI" id="CHEBI:43074"/>
    </ligand>
</feature>
<dbReference type="GO" id="GO:0006084">
    <property type="term" value="P:acetyl-CoA metabolic process"/>
    <property type="evidence" value="ECO:0007669"/>
    <property type="project" value="InterPro"/>
</dbReference>
<dbReference type="Proteomes" id="UP000466388">
    <property type="component" value="Unassembled WGS sequence"/>
</dbReference>
<evidence type="ECO:0000313" key="7">
    <source>
        <dbReference type="EMBL" id="MTV81310.1"/>
    </source>
</evidence>
<dbReference type="NCBIfam" id="TIGR01835">
    <property type="entry name" value="HMG-CoA-S_prok"/>
    <property type="match status" value="1"/>
</dbReference>
<evidence type="ECO:0000313" key="8">
    <source>
        <dbReference type="Proteomes" id="UP000466388"/>
    </source>
</evidence>
<keyword evidence="2 7" id="KW-0808">Transferase</keyword>
<dbReference type="PANTHER" id="PTHR43323">
    <property type="entry name" value="3-HYDROXY-3-METHYLGLUTARYL COENZYME A SYNTHASE"/>
    <property type="match status" value="1"/>
</dbReference>
<dbReference type="Pfam" id="PF08540">
    <property type="entry name" value="HMG_CoA_synt_C"/>
    <property type="match status" value="1"/>
</dbReference>
<feature type="domain" description="Hydroxymethylglutaryl-coenzyme A synthase N-terminal" evidence="5">
    <location>
        <begin position="2"/>
        <end position="164"/>
    </location>
</feature>
<dbReference type="GO" id="GO:0004421">
    <property type="term" value="F:hydroxymethylglutaryl-CoA synthase activity"/>
    <property type="evidence" value="ECO:0007669"/>
    <property type="project" value="UniProtKB-EC"/>
</dbReference>
<proteinExistence type="inferred from homology"/>
<feature type="active site" description="Proton donor/acceptor" evidence="3">
    <location>
        <position position="233"/>
    </location>
</feature>
<dbReference type="InterPro" id="IPR013746">
    <property type="entry name" value="HMG_CoA_synt_C_dom"/>
</dbReference>
<dbReference type="InterPro" id="IPR011554">
    <property type="entry name" value="HMG_CoA_synthase_prok"/>
</dbReference>
<dbReference type="CDD" id="cd00827">
    <property type="entry name" value="init_cond_enzymes"/>
    <property type="match status" value="1"/>
</dbReference>
<gene>
    <name evidence="7" type="ORF">GM612_01405</name>
</gene>
<feature type="binding site" evidence="4">
    <location>
        <position position="242"/>
    </location>
    <ligand>
        <name>(3S)-3-hydroxy-3-methylglutaryl-CoA</name>
        <dbReference type="ChEBI" id="CHEBI:43074"/>
    </ligand>
</feature>
<evidence type="ECO:0000259" key="5">
    <source>
        <dbReference type="Pfam" id="PF01154"/>
    </source>
</evidence>
<dbReference type="Pfam" id="PF01154">
    <property type="entry name" value="HMG_CoA_synt_N"/>
    <property type="match status" value="1"/>
</dbReference>
<evidence type="ECO:0000256" key="3">
    <source>
        <dbReference type="PIRSR" id="PIRSR611554-1"/>
    </source>
</evidence>
<dbReference type="EMBL" id="WNJO01000001">
    <property type="protein sequence ID" value="MTV81310.1"/>
    <property type="molecule type" value="Genomic_DNA"/>
</dbReference>
<dbReference type="RefSeq" id="WP_155430579.1">
    <property type="nucleotide sequence ID" value="NZ_WNJO01000001.1"/>
</dbReference>
<evidence type="ECO:0000256" key="1">
    <source>
        <dbReference type="ARBA" id="ARBA00007061"/>
    </source>
</evidence>
<reference evidence="7 8" key="1">
    <citation type="submission" date="2019-11" db="EMBL/GenBank/DDBJ databases">
        <title>Lactobacillus sp. nov. CRM56-3, isolated from fermented tea leaves.</title>
        <authorList>
            <person name="Phuengjayaem S."/>
            <person name="Tanasupawat S."/>
        </authorList>
    </citation>
    <scope>NUCLEOTIDE SEQUENCE [LARGE SCALE GENOMIC DNA]</scope>
    <source>
        <strain evidence="7 8">CRM56-3</strain>
    </source>
</reference>
<dbReference type="PANTHER" id="PTHR43323:SF2">
    <property type="entry name" value="HYDROXYMETHYLGLUTARYL-COA SYNTHASE"/>
    <property type="match status" value="1"/>
</dbReference>
<comment type="caution">
    <text evidence="7">The sequence shown here is derived from an EMBL/GenBank/DDBJ whole genome shotgun (WGS) entry which is preliminary data.</text>
</comment>
<comment type="similarity">
    <text evidence="1">Belongs to the thiolase-like superfamily. HMG-CoA synthase family.</text>
</comment>
<dbReference type="Gene3D" id="3.40.47.10">
    <property type="match status" value="2"/>
</dbReference>
<organism evidence="7 8">
    <name type="scientific">Secundilactobacillus folii</name>
    <dbReference type="NCBI Taxonomy" id="2678357"/>
    <lineage>
        <taxon>Bacteria</taxon>
        <taxon>Bacillati</taxon>
        <taxon>Bacillota</taxon>
        <taxon>Bacilli</taxon>
        <taxon>Lactobacillales</taxon>
        <taxon>Lactobacillaceae</taxon>
        <taxon>Secundilactobacillus</taxon>
    </lineage>
</organism>
<name>A0A7X2XUH0_9LACO</name>
<feature type="active site" description="Acyl-thioester intermediate" evidence="3">
    <location>
        <position position="111"/>
    </location>
</feature>
<feature type="active site" description="Proton donor/acceptor" evidence="3">
    <location>
        <position position="79"/>
    </location>
</feature>
<keyword evidence="7" id="KW-0012">Acyltransferase</keyword>
<evidence type="ECO:0000256" key="2">
    <source>
        <dbReference type="ARBA" id="ARBA00022679"/>
    </source>
</evidence>
<evidence type="ECO:0000256" key="4">
    <source>
        <dbReference type="PIRSR" id="PIRSR611554-2"/>
    </source>
</evidence>
<feature type="domain" description="Hydroxymethylglutaryl-coenzyme A synthase C-terminal" evidence="6">
    <location>
        <begin position="253"/>
        <end position="353"/>
    </location>
</feature>
<keyword evidence="8" id="KW-1185">Reference proteome</keyword>
<feature type="binding site" evidence="4">
    <location>
        <position position="29"/>
    </location>
    <ligand>
        <name>(3S)-3-hydroxy-3-methylglutaryl-CoA</name>
        <dbReference type="ChEBI" id="CHEBI:43074"/>
    </ligand>
</feature>
<dbReference type="InterPro" id="IPR016039">
    <property type="entry name" value="Thiolase-like"/>
</dbReference>